<dbReference type="NCBIfam" id="TIGR03026">
    <property type="entry name" value="NDP-sugDHase"/>
    <property type="match status" value="1"/>
</dbReference>
<evidence type="ECO:0000313" key="6">
    <source>
        <dbReference type="Proteomes" id="UP001144096"/>
    </source>
</evidence>
<reference evidence="5" key="1">
    <citation type="submission" date="2022-06" db="EMBL/GenBank/DDBJ databases">
        <title>Amycolatopsis iheyaensis sp. nov., a new species of the genus Amycolatopsis isolated from soil in Iheya island, Japan.</title>
        <authorList>
            <person name="Ngamcharungchit C."/>
            <person name="Kanto H."/>
            <person name="Take A."/>
            <person name="Intra B."/>
            <person name="Matsumoto A."/>
            <person name="Panbangred W."/>
            <person name="Inahashi Y."/>
        </authorList>
    </citation>
    <scope>NUCLEOTIDE SEQUENCE</scope>
    <source>
        <strain evidence="5">OK19-0408</strain>
    </source>
</reference>
<dbReference type="AlphaFoldDB" id="A0A9X2N7G1"/>
<dbReference type="InterPro" id="IPR001732">
    <property type="entry name" value="UDP-Glc/GDP-Man_DH_N"/>
</dbReference>
<dbReference type="InterPro" id="IPR017476">
    <property type="entry name" value="UDP-Glc/GDP-Man"/>
</dbReference>
<dbReference type="SUPFAM" id="SSF48179">
    <property type="entry name" value="6-phosphogluconate dehydrogenase C-terminal domain-like"/>
    <property type="match status" value="1"/>
</dbReference>
<dbReference type="PANTHER" id="PTHR43491">
    <property type="entry name" value="UDP-N-ACETYL-D-MANNOSAMINE DEHYDROGENASE"/>
    <property type="match status" value="1"/>
</dbReference>
<dbReference type="Gene3D" id="3.40.50.720">
    <property type="entry name" value="NAD(P)-binding Rossmann-like Domain"/>
    <property type="match status" value="2"/>
</dbReference>
<dbReference type="PIRSF" id="PIRSF500136">
    <property type="entry name" value="UDP_ManNAc_DH"/>
    <property type="match status" value="1"/>
</dbReference>
<dbReference type="GO" id="GO:0016628">
    <property type="term" value="F:oxidoreductase activity, acting on the CH-CH group of donors, NAD or NADP as acceptor"/>
    <property type="evidence" value="ECO:0007669"/>
    <property type="project" value="InterPro"/>
</dbReference>
<dbReference type="Pfam" id="PF00984">
    <property type="entry name" value="UDPG_MGDP_dh"/>
    <property type="match status" value="1"/>
</dbReference>
<dbReference type="InterPro" id="IPR036291">
    <property type="entry name" value="NAD(P)-bd_dom_sf"/>
</dbReference>
<dbReference type="SUPFAM" id="SSF52413">
    <property type="entry name" value="UDP-glucose/GDP-mannose dehydrogenase C-terminal domain"/>
    <property type="match status" value="1"/>
</dbReference>
<keyword evidence="1" id="KW-0560">Oxidoreductase</keyword>
<keyword evidence="2" id="KW-0520">NAD</keyword>
<proteinExistence type="inferred from homology"/>
<dbReference type="InterPro" id="IPR014026">
    <property type="entry name" value="UDP-Glc/GDP-Man_DH_dimer"/>
</dbReference>
<dbReference type="InterPro" id="IPR008927">
    <property type="entry name" value="6-PGluconate_DH-like_C_sf"/>
</dbReference>
<dbReference type="SMART" id="SM00984">
    <property type="entry name" value="UDPG_MGDP_dh_C"/>
    <property type="match status" value="1"/>
</dbReference>
<dbReference type="SUPFAM" id="SSF51735">
    <property type="entry name" value="NAD(P)-binding Rossmann-fold domains"/>
    <property type="match status" value="1"/>
</dbReference>
<organism evidence="5 6">
    <name type="scientific">Amycolatopsis iheyensis</name>
    <dbReference type="NCBI Taxonomy" id="2945988"/>
    <lineage>
        <taxon>Bacteria</taxon>
        <taxon>Bacillati</taxon>
        <taxon>Actinomycetota</taxon>
        <taxon>Actinomycetes</taxon>
        <taxon>Pseudonocardiales</taxon>
        <taxon>Pseudonocardiaceae</taxon>
        <taxon>Amycolatopsis</taxon>
    </lineage>
</organism>
<dbReference type="Pfam" id="PF03721">
    <property type="entry name" value="UDPG_MGDP_dh_N"/>
    <property type="match status" value="1"/>
</dbReference>
<name>A0A9X2N7G1_9PSEU</name>
<comment type="caution">
    <text evidence="5">The sequence shown here is derived from an EMBL/GenBank/DDBJ whole genome shotgun (WGS) entry which is preliminary data.</text>
</comment>
<dbReference type="InterPro" id="IPR036220">
    <property type="entry name" value="UDP-Glc/GDP-Man_DH_C_sf"/>
</dbReference>
<protein>
    <submittedName>
        <fullName evidence="5">Nucleotide sugar dehydrogenase</fullName>
    </submittedName>
</protein>
<dbReference type="GO" id="GO:0000271">
    <property type="term" value="P:polysaccharide biosynthetic process"/>
    <property type="evidence" value="ECO:0007669"/>
    <property type="project" value="InterPro"/>
</dbReference>
<comment type="similarity">
    <text evidence="3">Belongs to the UDP-glucose/GDP-mannose dehydrogenase family.</text>
</comment>
<evidence type="ECO:0000256" key="1">
    <source>
        <dbReference type="ARBA" id="ARBA00023002"/>
    </source>
</evidence>
<evidence type="ECO:0000256" key="2">
    <source>
        <dbReference type="ARBA" id="ARBA00023027"/>
    </source>
</evidence>
<dbReference type="Proteomes" id="UP001144096">
    <property type="component" value="Unassembled WGS sequence"/>
</dbReference>
<dbReference type="InterPro" id="IPR028359">
    <property type="entry name" value="UDP_ManNAc/GlcNAc_DH"/>
</dbReference>
<keyword evidence="6" id="KW-1185">Reference proteome</keyword>
<dbReference type="InterPro" id="IPR014027">
    <property type="entry name" value="UDP-Glc/GDP-Man_DH_C"/>
</dbReference>
<dbReference type="RefSeq" id="WP_257918513.1">
    <property type="nucleotide sequence ID" value="NZ_JAMXQV010000001.1"/>
</dbReference>
<dbReference type="PIRSF" id="PIRSF000124">
    <property type="entry name" value="UDPglc_GDPman_dh"/>
    <property type="match status" value="1"/>
</dbReference>
<evidence type="ECO:0000259" key="4">
    <source>
        <dbReference type="SMART" id="SM00984"/>
    </source>
</evidence>
<accession>A0A9X2N7G1</accession>
<dbReference type="EMBL" id="JAMXQV010000001">
    <property type="protein sequence ID" value="MCR6481896.1"/>
    <property type="molecule type" value="Genomic_DNA"/>
</dbReference>
<evidence type="ECO:0000313" key="5">
    <source>
        <dbReference type="EMBL" id="MCR6481896.1"/>
    </source>
</evidence>
<gene>
    <name evidence="5" type="ORF">M8542_03615</name>
</gene>
<sequence length="415" mass="44354">MADTDRHIVILGIGYTGLPLAVAQARLGRQVTGFDISAERVEAVNARRSPVDTVLDAELSEVAGNLRATLDPAALAEADVVVVCAPTPVKEDDQPDLAPLESAVATVRDHLKPGQLVIVESTTYPGTTDALLLPILEESGLVAGVDFDLAYSPERIDPGNAKFDLSNTPRLVGGLTERSRDRAAEFYRGVTLVHLTKGMREAEAAKILENTFRQVNIALVNEFAQLCHSMELDVWDTIRAAATKPYGFKVFWPGPGVGGHCIPADPLYLVHHATTLGLRFRMAETANDVNKGQPLWVADRVCKHLENSSIAVDGAKVLVLGVTYKPDIADTRETPAEPIIAQFRDRGAEVSFHDPYIDVFAGLQCVPDLAAALAGADLVVLLQPHREYSADVLAGAARLFDTTGAAATGAAVTSL</sequence>
<evidence type="ECO:0000256" key="3">
    <source>
        <dbReference type="PIRNR" id="PIRNR000124"/>
    </source>
</evidence>
<feature type="domain" description="UDP-glucose/GDP-mannose dehydrogenase C-terminal" evidence="4">
    <location>
        <begin position="318"/>
        <end position="408"/>
    </location>
</feature>
<dbReference type="PANTHER" id="PTHR43491:SF1">
    <property type="entry name" value="UDP-N-ACETYL-D-MANNOSAMINE DEHYDROGENASE"/>
    <property type="match status" value="1"/>
</dbReference>
<dbReference type="GO" id="GO:0051287">
    <property type="term" value="F:NAD binding"/>
    <property type="evidence" value="ECO:0007669"/>
    <property type="project" value="InterPro"/>
</dbReference>
<dbReference type="Pfam" id="PF03720">
    <property type="entry name" value="UDPG_MGDP_dh_C"/>
    <property type="match status" value="1"/>
</dbReference>
<dbReference type="GO" id="GO:0016616">
    <property type="term" value="F:oxidoreductase activity, acting on the CH-OH group of donors, NAD or NADP as acceptor"/>
    <property type="evidence" value="ECO:0007669"/>
    <property type="project" value="InterPro"/>
</dbReference>